<dbReference type="OrthoDB" id="542917at2759"/>
<sequence length="160" mass="16235">MAAFDVNLDAAIRASFAGRVASAALDTSHSDNDSIPREPLVTFADNPRKGLSASSEGCGEATVSLADAVPSEASVSAISDRTKLAEAKSEITEPSLFGDNNANAAGQTAASVDFYNSMRSHRPPGSAGLPDHVLSQVGAVASSVRATIGLQTSSIASEVT</sequence>
<name>A0A2N5ULR4_9BASI</name>
<dbReference type="EMBL" id="PGCJ01000204">
    <property type="protein sequence ID" value="PLW38694.1"/>
    <property type="molecule type" value="Genomic_DNA"/>
</dbReference>
<dbReference type="STRING" id="200324.A0A2N5ULR4"/>
<organism evidence="1 2">
    <name type="scientific">Puccinia coronata f. sp. avenae</name>
    <dbReference type="NCBI Taxonomy" id="200324"/>
    <lineage>
        <taxon>Eukaryota</taxon>
        <taxon>Fungi</taxon>
        <taxon>Dikarya</taxon>
        <taxon>Basidiomycota</taxon>
        <taxon>Pucciniomycotina</taxon>
        <taxon>Pucciniomycetes</taxon>
        <taxon>Pucciniales</taxon>
        <taxon>Pucciniaceae</taxon>
        <taxon>Puccinia</taxon>
    </lineage>
</organism>
<gene>
    <name evidence="1" type="ORF">PCANC_16024</name>
</gene>
<dbReference type="Proteomes" id="UP000235388">
    <property type="component" value="Unassembled WGS sequence"/>
</dbReference>
<accession>A0A2N5ULR4</accession>
<reference evidence="1 2" key="1">
    <citation type="submission" date="2017-11" db="EMBL/GenBank/DDBJ databases">
        <title>De novo assembly and phasing of dikaryotic genomes from two isolates of Puccinia coronata f. sp. avenae, the causal agent of oat crown rust.</title>
        <authorList>
            <person name="Miller M.E."/>
            <person name="Zhang Y."/>
            <person name="Omidvar V."/>
            <person name="Sperschneider J."/>
            <person name="Schwessinger B."/>
            <person name="Raley C."/>
            <person name="Palmer J.M."/>
            <person name="Garnica D."/>
            <person name="Upadhyaya N."/>
            <person name="Rathjen J."/>
            <person name="Taylor J.M."/>
            <person name="Park R.F."/>
            <person name="Dodds P.N."/>
            <person name="Hirsch C.D."/>
            <person name="Kianian S.F."/>
            <person name="Figueroa M."/>
        </authorList>
    </citation>
    <scope>NUCLEOTIDE SEQUENCE [LARGE SCALE GENOMIC DNA]</scope>
    <source>
        <strain evidence="1">12NC29</strain>
    </source>
</reference>
<protein>
    <submittedName>
        <fullName evidence="1">Uncharacterized protein</fullName>
    </submittedName>
</protein>
<evidence type="ECO:0000313" key="2">
    <source>
        <dbReference type="Proteomes" id="UP000235388"/>
    </source>
</evidence>
<comment type="caution">
    <text evidence="1">The sequence shown here is derived from an EMBL/GenBank/DDBJ whole genome shotgun (WGS) entry which is preliminary data.</text>
</comment>
<proteinExistence type="predicted"/>
<keyword evidence="2" id="KW-1185">Reference proteome</keyword>
<dbReference type="AlphaFoldDB" id="A0A2N5ULR4"/>
<evidence type="ECO:0000313" key="1">
    <source>
        <dbReference type="EMBL" id="PLW38694.1"/>
    </source>
</evidence>